<dbReference type="EMBL" id="CAJPUY010000007">
    <property type="protein sequence ID" value="CAG2140307.1"/>
    <property type="molecule type" value="Genomic_DNA"/>
</dbReference>
<evidence type="ECO:0000313" key="3">
    <source>
        <dbReference type="EMBL" id="CAG2140307.1"/>
    </source>
</evidence>
<keyword evidence="4" id="KW-1185">Reference proteome</keyword>
<comment type="caution">
    <text evidence="3">The sequence shown here is derived from an EMBL/GenBank/DDBJ whole genome shotgun (WGS) entry which is preliminary data.</text>
</comment>
<dbReference type="Gene3D" id="1.20.5.340">
    <property type="match status" value="1"/>
</dbReference>
<reference evidence="3" key="1">
    <citation type="submission" date="2021-03" db="EMBL/GenBank/DDBJ databases">
        <authorList>
            <person name="Peeters C."/>
        </authorList>
    </citation>
    <scope>NUCLEOTIDE SEQUENCE</scope>
    <source>
        <strain evidence="3">LMG 31506</strain>
    </source>
</reference>
<feature type="chain" id="PRO_5037091842" evidence="2">
    <location>
        <begin position="30"/>
        <end position="98"/>
    </location>
</feature>
<keyword evidence="1" id="KW-0175">Coiled coil</keyword>
<protein>
    <submittedName>
        <fullName evidence="3">Uncharacterized protein</fullName>
    </submittedName>
</protein>
<accession>A0A916ITB1</accession>
<evidence type="ECO:0000256" key="2">
    <source>
        <dbReference type="SAM" id="SignalP"/>
    </source>
</evidence>
<dbReference type="RefSeq" id="WP_211947260.1">
    <property type="nucleotide sequence ID" value="NZ_CAJPUY010000007.1"/>
</dbReference>
<feature type="signal peptide" evidence="2">
    <location>
        <begin position="1"/>
        <end position="29"/>
    </location>
</feature>
<gene>
    <name evidence="3" type="ORF">LMG31506_02288</name>
</gene>
<evidence type="ECO:0000313" key="4">
    <source>
        <dbReference type="Proteomes" id="UP000672934"/>
    </source>
</evidence>
<evidence type="ECO:0000256" key="1">
    <source>
        <dbReference type="SAM" id="Coils"/>
    </source>
</evidence>
<dbReference type="Proteomes" id="UP000672934">
    <property type="component" value="Unassembled WGS sequence"/>
</dbReference>
<proteinExistence type="predicted"/>
<name>A0A916ITB1_9BURK</name>
<keyword evidence="2" id="KW-0732">Signal</keyword>
<feature type="coiled-coil region" evidence="1">
    <location>
        <begin position="53"/>
        <end position="94"/>
    </location>
</feature>
<dbReference type="AlphaFoldDB" id="A0A916ITB1"/>
<sequence>MHQTSLAALAATIAAILSVLSFMNSNAPAKVDLGKSALAVQITEMDKRYTARMDTLDKQLDRIEVRADKADERLRRIEARLESIDAKLDRVLESPKRR</sequence>
<organism evidence="3 4">
    <name type="scientific">Cupriavidus yeoncheonensis</name>
    <dbReference type="NCBI Taxonomy" id="1462994"/>
    <lineage>
        <taxon>Bacteria</taxon>
        <taxon>Pseudomonadati</taxon>
        <taxon>Pseudomonadota</taxon>
        <taxon>Betaproteobacteria</taxon>
        <taxon>Burkholderiales</taxon>
        <taxon>Burkholderiaceae</taxon>
        <taxon>Cupriavidus</taxon>
    </lineage>
</organism>